<dbReference type="EMBL" id="HACG01009716">
    <property type="protein sequence ID" value="CEK56581.1"/>
    <property type="molecule type" value="Transcribed_RNA"/>
</dbReference>
<protein>
    <submittedName>
        <fullName evidence="1">Uncharacterized protein</fullName>
    </submittedName>
</protein>
<proteinExistence type="predicted"/>
<evidence type="ECO:0000313" key="1">
    <source>
        <dbReference type="EMBL" id="CEK56581.1"/>
    </source>
</evidence>
<dbReference type="GO" id="GO:0005737">
    <property type="term" value="C:cytoplasm"/>
    <property type="evidence" value="ECO:0007669"/>
    <property type="project" value="TreeGrafter"/>
</dbReference>
<gene>
    <name evidence="1" type="primary">ORF27998</name>
</gene>
<dbReference type="InterPro" id="IPR031273">
    <property type="entry name" value="PARP4"/>
</dbReference>
<dbReference type="AlphaFoldDB" id="A0A0B6YLB2"/>
<accession>A0A0B6YLB2</accession>
<name>A0A0B6YLB2_9EUPU</name>
<reference evidence="1" key="1">
    <citation type="submission" date="2014-12" db="EMBL/GenBank/DDBJ databases">
        <title>Insight into the proteome of Arion vulgaris.</title>
        <authorList>
            <person name="Aradska J."/>
            <person name="Bulat T."/>
            <person name="Smidak R."/>
            <person name="Sarate P."/>
            <person name="Gangsoo J."/>
            <person name="Sialana F."/>
            <person name="Bilban M."/>
            <person name="Lubec G."/>
        </authorList>
    </citation>
    <scope>NUCLEOTIDE SEQUENCE</scope>
    <source>
        <tissue evidence="1">Skin</tissue>
    </source>
</reference>
<feature type="non-terminal residue" evidence="1">
    <location>
        <position position="69"/>
    </location>
</feature>
<feature type="non-terminal residue" evidence="1">
    <location>
        <position position="1"/>
    </location>
</feature>
<dbReference type="PANTHER" id="PTHR46530:SF1">
    <property type="entry name" value="PROTEIN MONO-ADP-RIBOSYLTRANSFERASE PARP4"/>
    <property type="match status" value="1"/>
</dbReference>
<sequence>KKYSIVTEFTSFIAVENRDENEKDFVRTDPSIEELVAKENLDFLNYMDWTKLPSDTNLTEIYCHKEDTD</sequence>
<dbReference type="PANTHER" id="PTHR46530">
    <property type="entry name" value="PROTEIN MONO-ADP-RIBOSYLTRANSFERASE PARP4"/>
    <property type="match status" value="1"/>
</dbReference>
<organism evidence="1">
    <name type="scientific">Arion vulgaris</name>
    <dbReference type="NCBI Taxonomy" id="1028688"/>
    <lineage>
        <taxon>Eukaryota</taxon>
        <taxon>Metazoa</taxon>
        <taxon>Spiralia</taxon>
        <taxon>Lophotrochozoa</taxon>
        <taxon>Mollusca</taxon>
        <taxon>Gastropoda</taxon>
        <taxon>Heterobranchia</taxon>
        <taxon>Euthyneura</taxon>
        <taxon>Panpulmonata</taxon>
        <taxon>Eupulmonata</taxon>
        <taxon>Stylommatophora</taxon>
        <taxon>Helicina</taxon>
        <taxon>Arionoidea</taxon>
        <taxon>Arionidae</taxon>
        <taxon>Arion</taxon>
    </lineage>
</organism>
<dbReference type="GO" id="GO:0003950">
    <property type="term" value="F:NAD+ poly-ADP-ribosyltransferase activity"/>
    <property type="evidence" value="ECO:0007669"/>
    <property type="project" value="InterPro"/>
</dbReference>